<gene>
    <name evidence="1" type="ORF">H9649_13260</name>
</gene>
<name>A0ABR8UC06_9BACL</name>
<accession>A0ABR8UC06</accession>
<sequence length="104" mass="12257">MKRKSIVLLVFVLFIIFFLYRFVIYNPVLENTTQNIDVVSKGQNLTTGEQWIVLSNDKQVYVEDFSIWALIQPNENYTIIYDLRKKPGTYKLRTIVPGDYNGQF</sequence>
<evidence type="ECO:0000313" key="1">
    <source>
        <dbReference type="EMBL" id="MBD7985557.1"/>
    </source>
</evidence>
<reference evidence="1 2" key="1">
    <citation type="submission" date="2020-08" db="EMBL/GenBank/DDBJ databases">
        <title>A Genomic Blueprint of the Chicken Gut Microbiome.</title>
        <authorList>
            <person name="Gilroy R."/>
            <person name="Ravi A."/>
            <person name="Getino M."/>
            <person name="Pursley I."/>
            <person name="Horton D.L."/>
            <person name="Alikhan N.-F."/>
            <person name="Baker D."/>
            <person name="Gharbi K."/>
            <person name="Hall N."/>
            <person name="Watson M."/>
            <person name="Adriaenssens E.M."/>
            <person name="Foster-Nyarko E."/>
            <person name="Jarju S."/>
            <person name="Secka A."/>
            <person name="Antonio M."/>
            <person name="Oren A."/>
            <person name="Chaudhuri R."/>
            <person name="La Ragione R.M."/>
            <person name="Hildebrand F."/>
            <person name="Pallen M.J."/>
        </authorList>
    </citation>
    <scope>NUCLEOTIDE SEQUENCE [LARGE SCALE GENOMIC DNA]</scope>
    <source>
        <strain evidence="1 2">Sa2YVA2</strain>
    </source>
</reference>
<organism evidence="1 2">
    <name type="scientific">Sporosarcina quadrami</name>
    <dbReference type="NCBI Taxonomy" id="2762234"/>
    <lineage>
        <taxon>Bacteria</taxon>
        <taxon>Bacillati</taxon>
        <taxon>Bacillota</taxon>
        <taxon>Bacilli</taxon>
        <taxon>Bacillales</taxon>
        <taxon>Caryophanaceae</taxon>
        <taxon>Sporosarcina</taxon>
    </lineage>
</organism>
<protein>
    <submittedName>
        <fullName evidence="1">Uncharacterized protein</fullName>
    </submittedName>
</protein>
<dbReference type="EMBL" id="JACSQN010000012">
    <property type="protein sequence ID" value="MBD7985557.1"/>
    <property type="molecule type" value="Genomic_DNA"/>
</dbReference>
<dbReference type="Proteomes" id="UP000626786">
    <property type="component" value="Unassembled WGS sequence"/>
</dbReference>
<evidence type="ECO:0000313" key="2">
    <source>
        <dbReference type="Proteomes" id="UP000626786"/>
    </source>
</evidence>
<proteinExistence type="predicted"/>
<comment type="caution">
    <text evidence="1">The sequence shown here is derived from an EMBL/GenBank/DDBJ whole genome shotgun (WGS) entry which is preliminary data.</text>
</comment>
<dbReference type="RefSeq" id="WP_191695381.1">
    <property type="nucleotide sequence ID" value="NZ_JACSQN010000012.1"/>
</dbReference>
<keyword evidence="2" id="KW-1185">Reference proteome</keyword>